<dbReference type="InterPro" id="IPR013087">
    <property type="entry name" value="Znf_C2H2_type"/>
</dbReference>
<evidence type="ECO:0000313" key="3">
    <source>
        <dbReference type="Proteomes" id="UP001367676"/>
    </source>
</evidence>
<sequence length="163" mass="18455">MEHHPTDKPVNANLEKEDNTDWKNRFVINKGISCVKNNCNFIALDSVDYSKHTANCEGIRFTKENCSSYCELCDCYYSSENYFKAHSILQHPENGPNISLEDNDQKSTKISDPVSLYVSEKNCEKERSSITSASPSMYPDSLVSKKKLKSLDLETSTINTPEV</sequence>
<organism evidence="2 3">
    <name type="scientific">Parthenolecanium corni</name>
    <dbReference type="NCBI Taxonomy" id="536013"/>
    <lineage>
        <taxon>Eukaryota</taxon>
        <taxon>Metazoa</taxon>
        <taxon>Ecdysozoa</taxon>
        <taxon>Arthropoda</taxon>
        <taxon>Hexapoda</taxon>
        <taxon>Insecta</taxon>
        <taxon>Pterygota</taxon>
        <taxon>Neoptera</taxon>
        <taxon>Paraneoptera</taxon>
        <taxon>Hemiptera</taxon>
        <taxon>Sternorrhyncha</taxon>
        <taxon>Coccoidea</taxon>
        <taxon>Coccidae</taxon>
        <taxon>Parthenolecanium</taxon>
    </lineage>
</organism>
<dbReference type="AlphaFoldDB" id="A0AAN9TRC8"/>
<evidence type="ECO:0000259" key="1">
    <source>
        <dbReference type="PROSITE" id="PS00028"/>
    </source>
</evidence>
<feature type="domain" description="C2H2-type" evidence="1">
    <location>
        <begin position="70"/>
        <end position="91"/>
    </location>
</feature>
<dbReference type="Proteomes" id="UP001367676">
    <property type="component" value="Unassembled WGS sequence"/>
</dbReference>
<gene>
    <name evidence="2" type="ORF">V9T40_003833</name>
</gene>
<accession>A0AAN9TRC8</accession>
<dbReference type="PROSITE" id="PS00028">
    <property type="entry name" value="ZINC_FINGER_C2H2_1"/>
    <property type="match status" value="1"/>
</dbReference>
<keyword evidence="3" id="KW-1185">Reference proteome</keyword>
<name>A0AAN9TRC8_9HEMI</name>
<protein>
    <recommendedName>
        <fullName evidence="1">C2H2-type domain-containing protein</fullName>
    </recommendedName>
</protein>
<proteinExistence type="predicted"/>
<dbReference type="EMBL" id="JBBCAQ010000006">
    <property type="protein sequence ID" value="KAK7603834.1"/>
    <property type="molecule type" value="Genomic_DNA"/>
</dbReference>
<reference evidence="2 3" key="1">
    <citation type="submission" date="2024-03" db="EMBL/GenBank/DDBJ databases">
        <title>Adaptation during the transition from Ophiocordyceps entomopathogen to insect associate is accompanied by gene loss and intensified selection.</title>
        <authorList>
            <person name="Ward C.M."/>
            <person name="Onetto C.A."/>
            <person name="Borneman A.R."/>
        </authorList>
    </citation>
    <scope>NUCLEOTIDE SEQUENCE [LARGE SCALE GENOMIC DNA]</scope>
    <source>
        <strain evidence="2">AWRI1</strain>
        <tissue evidence="2">Single Adult Female</tissue>
    </source>
</reference>
<comment type="caution">
    <text evidence="2">The sequence shown here is derived from an EMBL/GenBank/DDBJ whole genome shotgun (WGS) entry which is preliminary data.</text>
</comment>
<evidence type="ECO:0000313" key="2">
    <source>
        <dbReference type="EMBL" id="KAK7603834.1"/>
    </source>
</evidence>